<dbReference type="PANTHER" id="PTHR11061:SF30">
    <property type="entry name" value="TRNA (URACIL(54)-C(5))-METHYLTRANSFERASE"/>
    <property type="match status" value="1"/>
</dbReference>
<name>U4KNX9_9MOLU</name>
<evidence type="ECO:0000256" key="5">
    <source>
        <dbReference type="PROSITE-ProRule" id="PRU10015"/>
    </source>
</evidence>
<dbReference type="Pfam" id="PF05958">
    <property type="entry name" value="tRNA_U5-meth_tr"/>
    <property type="match status" value="1"/>
</dbReference>
<dbReference type="PROSITE" id="PS51687">
    <property type="entry name" value="SAM_MT_RNA_M5U"/>
    <property type="match status" value="1"/>
</dbReference>
<keyword evidence="1 4" id="KW-0489">Methyltransferase</keyword>
<dbReference type="KEGG" id="abra:BN85309750"/>
<feature type="active site" description="Nucleophile" evidence="4">
    <location>
        <position position="396"/>
    </location>
</feature>
<dbReference type="STRING" id="61635.BN85309750"/>
<protein>
    <submittedName>
        <fullName evidence="6">23S rRNA (Uracil-5-)-methyltransferase RumA</fullName>
    </submittedName>
</protein>
<feature type="binding site" evidence="4">
    <location>
        <position position="321"/>
    </location>
    <ligand>
        <name>S-adenosyl-L-methionine</name>
        <dbReference type="ChEBI" id="CHEBI:59789"/>
    </ligand>
</feature>
<dbReference type="SUPFAM" id="SSF53335">
    <property type="entry name" value="S-adenosyl-L-methionine-dependent methyltransferases"/>
    <property type="match status" value="1"/>
</dbReference>
<dbReference type="InterPro" id="IPR010280">
    <property type="entry name" value="U5_MeTrfase_fam"/>
</dbReference>
<sequence length="442" mass="50341">MSVKLVCSRVDEQGYGIVYYNDQAYKVSNLLEGEEAEVELFSQSGKVVSLIKKSPDRVKPVCGVYHLCGGCQLQHIRYEHQLDLKHDYVKNCFKEVNLDVPVLKPIGMNDPYHYRNKLQIVFSEKKKKIVAGFYEENTHKVVNAEDCDIQDQVGNEIIKTFKQLMAKHKIKPYLEAKDEGLIKHVLVKRSQVTKEVLVVIVTRDLVFPGRNNILKDLRQKHPEITSVVQNINPRRTSVVLGNEEKVIFGKGYIEDVLLGHRFQIGSKTFYQVNPKQTEVLYQKAIELLNLSKNDVVLDAYAGVGTIGISLAKQAKEVLCVEINPDSVKNAKKNAHINQINNIDFVCEDASKYITYMVNQKVKLDAIVVDPPRSGLEKAFVDALNQIKVKKLVYISCDPKTLSRDLKQLSYKYDIHPVQPVDMFSQTYHIENVVLLTAKKQVQ</sequence>
<dbReference type="InterPro" id="IPR012340">
    <property type="entry name" value="NA-bd_OB-fold"/>
</dbReference>
<feature type="binding site" evidence="4">
    <location>
        <position position="369"/>
    </location>
    <ligand>
        <name>S-adenosyl-L-methionine</name>
        <dbReference type="ChEBI" id="CHEBI:59789"/>
    </ligand>
</feature>
<evidence type="ECO:0000256" key="2">
    <source>
        <dbReference type="ARBA" id="ARBA00022679"/>
    </source>
</evidence>
<proteinExistence type="inferred from homology"/>
<evidence type="ECO:0000313" key="6">
    <source>
        <dbReference type="EMBL" id="CCV65996.1"/>
    </source>
</evidence>
<dbReference type="GO" id="GO:0070041">
    <property type="term" value="F:rRNA (uridine-C5-)-methyltransferase activity"/>
    <property type="evidence" value="ECO:0007669"/>
    <property type="project" value="TreeGrafter"/>
</dbReference>
<dbReference type="CDD" id="cd02440">
    <property type="entry name" value="AdoMet_MTases"/>
    <property type="match status" value="1"/>
</dbReference>
<feature type="binding site" evidence="4">
    <location>
        <position position="271"/>
    </location>
    <ligand>
        <name>S-adenosyl-L-methionine</name>
        <dbReference type="ChEBI" id="CHEBI:59789"/>
    </ligand>
</feature>
<dbReference type="Gene3D" id="3.40.50.150">
    <property type="entry name" value="Vaccinia Virus protein VP39"/>
    <property type="match status" value="1"/>
</dbReference>
<dbReference type="OrthoDB" id="9804590at2"/>
<reference evidence="6 7" key="1">
    <citation type="journal article" date="2013" name="J. Mol. Microbiol. Biotechnol.">
        <title>Analysis of the Complete Genomes of Acholeplasma brassicae , A. palmae and A. laidlawii and Their Comparison to the Obligate Parasites from ' Candidatus Phytoplasma'.</title>
        <authorList>
            <person name="Kube M."/>
            <person name="Siewert C."/>
            <person name="Migdoll A.M."/>
            <person name="Duduk B."/>
            <person name="Holz S."/>
            <person name="Rabus R."/>
            <person name="Seemuller E."/>
            <person name="Mitrovic J."/>
            <person name="Muller I."/>
            <person name="Buttner C."/>
            <person name="Reinhardt R."/>
        </authorList>
    </citation>
    <scope>NUCLEOTIDE SEQUENCE [LARGE SCALE GENOMIC DNA]</scope>
    <source>
        <strain evidence="7">0502</strain>
    </source>
</reference>
<dbReference type="Gene3D" id="2.40.50.140">
    <property type="entry name" value="Nucleic acid-binding proteins"/>
    <property type="match status" value="1"/>
</dbReference>
<keyword evidence="2 4" id="KW-0808">Transferase</keyword>
<dbReference type="GO" id="GO:0070475">
    <property type="term" value="P:rRNA base methylation"/>
    <property type="evidence" value="ECO:0007669"/>
    <property type="project" value="TreeGrafter"/>
</dbReference>
<dbReference type="EMBL" id="FO681348">
    <property type="protein sequence ID" value="CCV65996.1"/>
    <property type="molecule type" value="Genomic_DNA"/>
</dbReference>
<evidence type="ECO:0000313" key="7">
    <source>
        <dbReference type="Proteomes" id="UP000032737"/>
    </source>
</evidence>
<keyword evidence="7" id="KW-1185">Reference proteome</keyword>
<feature type="active site" evidence="5">
    <location>
        <position position="396"/>
    </location>
</feature>
<comment type="similarity">
    <text evidence="4">Belongs to the class I-like SAM-binding methyltransferase superfamily. RNA M5U methyltransferase family.</text>
</comment>
<dbReference type="Proteomes" id="UP000032737">
    <property type="component" value="Chromosome"/>
</dbReference>
<accession>U4KNX9</accession>
<dbReference type="PANTHER" id="PTHR11061">
    <property type="entry name" value="RNA M5U METHYLTRANSFERASE"/>
    <property type="match status" value="1"/>
</dbReference>
<feature type="binding site" evidence="4">
    <location>
        <position position="300"/>
    </location>
    <ligand>
        <name>S-adenosyl-L-methionine</name>
        <dbReference type="ChEBI" id="CHEBI:59789"/>
    </ligand>
</feature>
<dbReference type="Gene3D" id="2.40.50.1070">
    <property type="match status" value="1"/>
</dbReference>
<dbReference type="PROSITE" id="PS01230">
    <property type="entry name" value="TRMA_1"/>
    <property type="match status" value="1"/>
</dbReference>
<dbReference type="AlphaFoldDB" id="U4KNX9"/>
<organism evidence="6 7">
    <name type="scientific">Acholeplasma brassicae</name>
    <dbReference type="NCBI Taxonomy" id="61635"/>
    <lineage>
        <taxon>Bacteria</taxon>
        <taxon>Bacillati</taxon>
        <taxon>Mycoplasmatota</taxon>
        <taxon>Mollicutes</taxon>
        <taxon>Acholeplasmatales</taxon>
        <taxon>Acholeplasmataceae</taxon>
        <taxon>Acholeplasma</taxon>
    </lineage>
</organism>
<dbReference type="InterPro" id="IPR030390">
    <property type="entry name" value="MeTrfase_TrmA_AS"/>
</dbReference>
<evidence type="ECO:0000256" key="3">
    <source>
        <dbReference type="ARBA" id="ARBA00022691"/>
    </source>
</evidence>
<dbReference type="NCBIfam" id="TIGR00479">
    <property type="entry name" value="rumA"/>
    <property type="match status" value="1"/>
</dbReference>
<dbReference type="HOGENOM" id="CLU_014689_7_0_14"/>
<evidence type="ECO:0000256" key="1">
    <source>
        <dbReference type="ARBA" id="ARBA00022603"/>
    </source>
</evidence>
<gene>
    <name evidence="6" type="primary">rumA</name>
    <name evidence="6" type="ORF">BN85309750</name>
</gene>
<dbReference type="InterPro" id="IPR029063">
    <property type="entry name" value="SAM-dependent_MTases_sf"/>
</dbReference>
<keyword evidence="3 4" id="KW-0949">S-adenosyl-L-methionine</keyword>
<evidence type="ECO:0000256" key="4">
    <source>
        <dbReference type="PROSITE-ProRule" id="PRU01024"/>
    </source>
</evidence>
<dbReference type="RefSeq" id="WP_030004858.1">
    <property type="nucleotide sequence ID" value="NC_022549.1"/>
</dbReference>
<dbReference type="FunFam" id="2.40.50.1070:FF:000003">
    <property type="entry name" value="23S rRNA (Uracil-5-)-methyltransferase RumA"/>
    <property type="match status" value="1"/>
</dbReference>
<dbReference type="FunFam" id="3.40.50.150:FF:000009">
    <property type="entry name" value="23S rRNA (Uracil(1939)-C(5))-methyltransferase RlmD"/>
    <property type="match status" value="1"/>
</dbReference>